<protein>
    <submittedName>
        <fullName evidence="3">Putative acyltransferase</fullName>
    </submittedName>
</protein>
<dbReference type="KEGG" id="panr:A7J50_1819"/>
<evidence type="ECO:0000313" key="3">
    <source>
        <dbReference type="EMBL" id="ANF85241.1"/>
    </source>
</evidence>
<keyword evidence="3" id="KW-0012">Acyltransferase</keyword>
<dbReference type="Proteomes" id="UP000077829">
    <property type="component" value="Chromosome"/>
</dbReference>
<feature type="transmembrane region" description="Helical" evidence="1">
    <location>
        <begin position="261"/>
        <end position="280"/>
    </location>
</feature>
<evidence type="ECO:0000256" key="1">
    <source>
        <dbReference type="SAM" id="Phobius"/>
    </source>
</evidence>
<proteinExistence type="predicted"/>
<keyword evidence="1" id="KW-0812">Transmembrane</keyword>
<dbReference type="STRING" id="219572.A7J50_1819"/>
<dbReference type="InterPro" id="IPR002656">
    <property type="entry name" value="Acyl_transf_3_dom"/>
</dbReference>
<dbReference type="PANTHER" id="PTHR23028">
    <property type="entry name" value="ACETYLTRANSFERASE"/>
    <property type="match status" value="1"/>
</dbReference>
<name>A0A172YYI2_9PSED</name>
<evidence type="ECO:0000313" key="4">
    <source>
        <dbReference type="Proteomes" id="UP000077829"/>
    </source>
</evidence>
<reference evidence="3 4" key="1">
    <citation type="submission" date="2016-05" db="EMBL/GenBank/DDBJ databases">
        <title>Complete genome sequence of Pseudomonas antarctica PAMC 27494.</title>
        <authorList>
            <person name="Lee J."/>
        </authorList>
    </citation>
    <scope>NUCLEOTIDE SEQUENCE [LARGE SCALE GENOMIC DNA]</scope>
    <source>
        <strain evidence="3 4">PAMC 27494</strain>
    </source>
</reference>
<dbReference type="InterPro" id="IPR050879">
    <property type="entry name" value="Acyltransferase_3"/>
</dbReference>
<keyword evidence="3" id="KW-0808">Transferase</keyword>
<feature type="transmembrane region" description="Helical" evidence="1">
    <location>
        <begin position="212"/>
        <end position="230"/>
    </location>
</feature>
<keyword evidence="1" id="KW-0472">Membrane</keyword>
<feature type="transmembrane region" description="Helical" evidence="1">
    <location>
        <begin position="158"/>
        <end position="176"/>
    </location>
</feature>
<dbReference type="PATRIC" id="fig|219572.3.peg.1861"/>
<evidence type="ECO:0000259" key="2">
    <source>
        <dbReference type="Pfam" id="PF01757"/>
    </source>
</evidence>
<dbReference type="Pfam" id="PF01757">
    <property type="entry name" value="Acyl_transf_3"/>
    <property type="match status" value="1"/>
</dbReference>
<dbReference type="EMBL" id="CP015600">
    <property type="protein sequence ID" value="ANF85241.1"/>
    <property type="molecule type" value="Genomic_DNA"/>
</dbReference>
<feature type="domain" description="Acyltransferase 3" evidence="2">
    <location>
        <begin position="14"/>
        <end position="331"/>
    </location>
</feature>
<accession>A0A172YYI2</accession>
<dbReference type="GO" id="GO:0016747">
    <property type="term" value="F:acyltransferase activity, transferring groups other than amino-acyl groups"/>
    <property type="evidence" value="ECO:0007669"/>
    <property type="project" value="InterPro"/>
</dbReference>
<feature type="transmembrane region" description="Helical" evidence="1">
    <location>
        <begin position="16"/>
        <end position="32"/>
    </location>
</feature>
<feature type="transmembrane region" description="Helical" evidence="1">
    <location>
        <begin position="89"/>
        <end position="108"/>
    </location>
</feature>
<feature type="transmembrane region" description="Helical" evidence="1">
    <location>
        <begin position="44"/>
        <end position="68"/>
    </location>
</feature>
<feature type="transmembrane region" description="Helical" evidence="1">
    <location>
        <begin position="183"/>
        <end position="200"/>
    </location>
</feature>
<keyword evidence="1" id="KW-1133">Transmembrane helix</keyword>
<feature type="transmembrane region" description="Helical" evidence="1">
    <location>
        <begin position="315"/>
        <end position="336"/>
    </location>
</feature>
<gene>
    <name evidence="3" type="ORF">A7J50_1819</name>
</gene>
<sequence>MGNLAEMLKSRDNNFNFIRMVAAFFVLVSHSYPLSRGAAETEPLLAQLGITLGGLGVFTFFCISGFFISLSYERSKTKIDFVVARFLRLYPALLVVLLLSAWVIGPLFTERSLHDYFSAKEVHRYITGNLKLKDIQFQLPGLFQGNPYPGINGSLWTLYYEVLLYAMVFALGVVGCLTRLRRVSVFFVAYFLFYAVFNVLQKNEYMVFGFQFRTWVQWSFAFVIGMLLYAYRFKVQLNVWCLALGWTAALCLYRTPVFVEVFVVAWSYSVFFVAFNTQWFARQYNKLGDYSYGLYIYAFPTQEILAHVWKGISPAQMIILALPVALVPAVLSWHVIEQPCILRKKEIASRLSQSFAKLSGKFAKYSPK</sequence>
<dbReference type="RefSeq" id="WP_064451501.1">
    <property type="nucleotide sequence ID" value="NZ_CP015600.1"/>
</dbReference>
<organism evidence="3 4">
    <name type="scientific">Pseudomonas antarctica</name>
    <dbReference type="NCBI Taxonomy" id="219572"/>
    <lineage>
        <taxon>Bacteria</taxon>
        <taxon>Pseudomonadati</taxon>
        <taxon>Pseudomonadota</taxon>
        <taxon>Gammaproteobacteria</taxon>
        <taxon>Pseudomonadales</taxon>
        <taxon>Pseudomonadaceae</taxon>
        <taxon>Pseudomonas</taxon>
    </lineage>
</organism>
<dbReference type="AlphaFoldDB" id="A0A172YYI2"/>